<evidence type="ECO:0000259" key="5">
    <source>
        <dbReference type="Pfam" id="PF01321"/>
    </source>
</evidence>
<dbReference type="InterPro" id="IPR033740">
    <property type="entry name" value="Pept_M24B"/>
</dbReference>
<dbReference type="GO" id="GO:0046872">
    <property type="term" value="F:metal ion binding"/>
    <property type="evidence" value="ECO:0007669"/>
    <property type="project" value="UniProtKB-KW"/>
</dbReference>
<dbReference type="PANTHER" id="PTHR43763:SF6">
    <property type="entry name" value="XAA-PRO AMINOPEPTIDASE 1"/>
    <property type="match status" value="1"/>
</dbReference>
<dbReference type="Pfam" id="PF00557">
    <property type="entry name" value="Peptidase_M24"/>
    <property type="match status" value="1"/>
</dbReference>
<keyword evidence="3" id="KW-0378">Hydrolase</keyword>
<dbReference type="CDD" id="cd01085">
    <property type="entry name" value="APP"/>
    <property type="match status" value="1"/>
</dbReference>
<gene>
    <name evidence="7" type="ORF">DW828_18620</name>
</gene>
<dbReference type="InterPro" id="IPR036005">
    <property type="entry name" value="Creatinase/aminopeptidase-like"/>
</dbReference>
<protein>
    <submittedName>
        <fullName evidence="7">Aminopeptidase P family protein</fullName>
    </submittedName>
</protein>
<dbReference type="AlphaFoldDB" id="A0A3R6BIA9"/>
<dbReference type="Pfam" id="PF16188">
    <property type="entry name" value="Peptidase_M24_C"/>
    <property type="match status" value="1"/>
</dbReference>
<dbReference type="SUPFAM" id="SSF55920">
    <property type="entry name" value="Creatinase/aminopeptidase"/>
    <property type="match status" value="1"/>
</dbReference>
<dbReference type="InterPro" id="IPR032416">
    <property type="entry name" value="Peptidase_M24_C"/>
</dbReference>
<sequence>MKTNIPERIAALREAMKQHKIDAYIIPTSDPHMSEYPADCWKYREWISGFTGSAGTVIITADKAGLWTDSRYFLQASTQLEGTGIELFKMMLPETPTIPAFLTHELKEGQTVGLNGETYSLADARSLEKALAEKEIKLNTNASLIDPIWKERPAIPEAPMFEMPIELSGKSTEDKLIDINKMLHKAGADCTILSALDEVAWTFNIRGTDVAYNPVVISYAFVSEKESVLFVNPKKIPAEIAEHLKKEGVTLADYGMLATFLSRLPERTRVFIDSKRTNVAIYNALPKSSILIEGISPANHLKSIKNEAEIKGFRNAVLKDGIAMTKFYFWLEKMLKAGEKVTELSAAAKLTALRSEQPQYVMDSFASISSYGPHGAVVHYSPTPETDTELKTDSLYLLDSGAQYLDGTTDITRTIALCDEPSEQMKKDFTRALKGTIGIAKCKFPAGIRGCLIDAFARKALWDAGINYLHGTCHGIGHCLNVHEGPQSIRMEENPVILEPGMVMSDEPAMYRPGEYGIRTENMILIREDSETEFGKFLGFETLTLCYIDTKLVIPSMLSVREHAWLNKYHQMVYDLVSPHLTEEEKAWLKEKTAEI</sequence>
<keyword evidence="7" id="KW-0645">Protease</keyword>
<dbReference type="RefSeq" id="WP_122205056.1">
    <property type="nucleotide sequence ID" value="NZ_QSII01000037.1"/>
</dbReference>
<dbReference type="GO" id="GO:0070006">
    <property type="term" value="F:metalloaminopeptidase activity"/>
    <property type="evidence" value="ECO:0007669"/>
    <property type="project" value="InterPro"/>
</dbReference>
<comment type="caution">
    <text evidence="7">The sequence shown here is derived from an EMBL/GenBank/DDBJ whole genome shotgun (WGS) entry which is preliminary data.</text>
</comment>
<feature type="domain" description="Peptidase M24 C-terminal" evidence="6">
    <location>
        <begin position="536"/>
        <end position="596"/>
    </location>
</feature>
<dbReference type="SUPFAM" id="SSF53092">
    <property type="entry name" value="Creatinase/prolidase N-terminal domain"/>
    <property type="match status" value="1"/>
</dbReference>
<evidence type="ECO:0000256" key="2">
    <source>
        <dbReference type="ARBA" id="ARBA00022723"/>
    </source>
</evidence>
<evidence type="ECO:0000259" key="4">
    <source>
        <dbReference type="Pfam" id="PF00557"/>
    </source>
</evidence>
<dbReference type="InterPro" id="IPR000587">
    <property type="entry name" value="Creatinase_N"/>
</dbReference>
<dbReference type="InterPro" id="IPR050422">
    <property type="entry name" value="X-Pro_aminopeptidase_P"/>
</dbReference>
<dbReference type="InterPro" id="IPR000994">
    <property type="entry name" value="Pept_M24"/>
</dbReference>
<evidence type="ECO:0000313" key="7">
    <source>
        <dbReference type="EMBL" id="RHC79588.1"/>
    </source>
</evidence>
<dbReference type="Pfam" id="PF01321">
    <property type="entry name" value="Creatinase_N"/>
    <property type="match status" value="1"/>
</dbReference>
<dbReference type="FunFam" id="3.90.230.10:FF:000009">
    <property type="entry name" value="xaa-Pro aminopeptidase 2"/>
    <property type="match status" value="1"/>
</dbReference>
<evidence type="ECO:0000256" key="1">
    <source>
        <dbReference type="ARBA" id="ARBA00008766"/>
    </source>
</evidence>
<dbReference type="FunFam" id="3.40.350.10:FF:000003">
    <property type="entry name" value="Xaa-pro aminopeptidase P"/>
    <property type="match status" value="1"/>
</dbReference>
<dbReference type="Pfam" id="PF16189">
    <property type="entry name" value="Creatinase_N_2"/>
    <property type="match status" value="1"/>
</dbReference>
<keyword evidence="7" id="KW-0031">Aminopeptidase</keyword>
<evidence type="ECO:0000313" key="8">
    <source>
        <dbReference type="Proteomes" id="UP000286260"/>
    </source>
</evidence>
<feature type="domain" description="Creatinase N-terminal" evidence="5">
    <location>
        <begin position="8"/>
        <end position="136"/>
    </location>
</feature>
<accession>A0A3R6BIA9</accession>
<proteinExistence type="inferred from homology"/>
<dbReference type="InterPro" id="IPR029149">
    <property type="entry name" value="Creatin/AminoP/Spt16_N"/>
</dbReference>
<dbReference type="Gene3D" id="3.90.230.10">
    <property type="entry name" value="Creatinase/methionine aminopeptidase superfamily"/>
    <property type="match status" value="1"/>
</dbReference>
<comment type="similarity">
    <text evidence="1">Belongs to the peptidase M24B family.</text>
</comment>
<dbReference type="EMBL" id="QSII01000037">
    <property type="protein sequence ID" value="RHC79588.1"/>
    <property type="molecule type" value="Genomic_DNA"/>
</dbReference>
<dbReference type="Proteomes" id="UP000286260">
    <property type="component" value="Unassembled WGS sequence"/>
</dbReference>
<feature type="domain" description="Peptidase M24" evidence="4">
    <location>
        <begin position="313"/>
        <end position="528"/>
    </location>
</feature>
<organism evidence="7 8">
    <name type="scientific">Parabacteroides merdae</name>
    <dbReference type="NCBI Taxonomy" id="46503"/>
    <lineage>
        <taxon>Bacteria</taxon>
        <taxon>Pseudomonadati</taxon>
        <taxon>Bacteroidota</taxon>
        <taxon>Bacteroidia</taxon>
        <taxon>Bacteroidales</taxon>
        <taxon>Tannerellaceae</taxon>
        <taxon>Parabacteroides</taxon>
    </lineage>
</organism>
<keyword evidence="2" id="KW-0479">Metal-binding</keyword>
<dbReference type="PANTHER" id="PTHR43763">
    <property type="entry name" value="XAA-PRO AMINOPEPTIDASE 1"/>
    <property type="match status" value="1"/>
</dbReference>
<dbReference type="GO" id="GO:0005737">
    <property type="term" value="C:cytoplasm"/>
    <property type="evidence" value="ECO:0007669"/>
    <property type="project" value="UniProtKB-ARBA"/>
</dbReference>
<name>A0A3R6BIA9_9BACT</name>
<dbReference type="Gene3D" id="3.40.350.10">
    <property type="entry name" value="Creatinase/prolidase N-terminal domain"/>
    <property type="match status" value="2"/>
</dbReference>
<evidence type="ECO:0000256" key="3">
    <source>
        <dbReference type="ARBA" id="ARBA00022801"/>
    </source>
</evidence>
<evidence type="ECO:0000259" key="6">
    <source>
        <dbReference type="Pfam" id="PF16188"/>
    </source>
</evidence>
<reference evidence="7 8" key="1">
    <citation type="submission" date="2018-08" db="EMBL/GenBank/DDBJ databases">
        <title>A genome reference for cultivated species of the human gut microbiota.</title>
        <authorList>
            <person name="Zou Y."/>
            <person name="Xue W."/>
            <person name="Luo G."/>
        </authorList>
    </citation>
    <scope>NUCLEOTIDE SEQUENCE [LARGE SCALE GENOMIC DNA]</scope>
    <source>
        <strain evidence="7 8">AM34-17</strain>
    </source>
</reference>